<dbReference type="Proteomes" id="UP001459204">
    <property type="component" value="Unassembled WGS sequence"/>
</dbReference>
<evidence type="ECO:0000256" key="2">
    <source>
        <dbReference type="ARBA" id="ARBA00023136"/>
    </source>
</evidence>
<sequence>MKTRLIALGITTCVALAGCASTSPGYGSGYGGGYNNPAPSNRYCADCGIVERIDVVSGGTPSRTGAVLGGIVGAVAGRQISDRTGGSEGNKNVSTVAGAVAGAATGNAIQNRNNGESYNLTVRMDDGRRVTINQNDLGGIRENTYVRVQNGRVVLR</sequence>
<comment type="subcellular location">
    <subcellularLocation>
        <location evidence="1">Membrane</location>
    </subcellularLocation>
</comment>
<evidence type="ECO:0000313" key="6">
    <source>
        <dbReference type="Proteomes" id="UP001459204"/>
    </source>
</evidence>
<comment type="caution">
    <text evidence="5">The sequence shown here is derived from an EMBL/GenBank/DDBJ whole genome shotgun (WGS) entry which is preliminary data.</text>
</comment>
<dbReference type="RefSeq" id="WP_341725349.1">
    <property type="nucleotide sequence ID" value="NZ_JBBWWT010000002.1"/>
</dbReference>
<reference evidence="5 6" key="1">
    <citation type="submission" date="2024-04" db="EMBL/GenBank/DDBJ databases">
        <title>Draft genome sequence of Pseudoxanthomonas putridarboris WD12.</title>
        <authorList>
            <person name="Oh J."/>
        </authorList>
    </citation>
    <scope>NUCLEOTIDE SEQUENCE [LARGE SCALE GENOMIC DNA]</scope>
    <source>
        <strain evidence="5 6">WD12</strain>
    </source>
</reference>
<proteinExistence type="predicted"/>
<accession>A0ABU9IZ01</accession>
<dbReference type="InterPro" id="IPR051407">
    <property type="entry name" value="Bact_OM_lipoprot/Surf_antigen"/>
</dbReference>
<organism evidence="5 6">
    <name type="scientific">Pseudoxanthomonas putridarboris</name>
    <dbReference type="NCBI Taxonomy" id="752605"/>
    <lineage>
        <taxon>Bacteria</taxon>
        <taxon>Pseudomonadati</taxon>
        <taxon>Pseudomonadota</taxon>
        <taxon>Gammaproteobacteria</taxon>
        <taxon>Lysobacterales</taxon>
        <taxon>Lysobacteraceae</taxon>
        <taxon>Pseudoxanthomonas</taxon>
    </lineage>
</organism>
<dbReference type="PROSITE" id="PS51257">
    <property type="entry name" value="PROKAR_LIPOPROTEIN"/>
    <property type="match status" value="1"/>
</dbReference>
<keyword evidence="3" id="KW-0732">Signal</keyword>
<name>A0ABU9IZ01_9GAMM</name>
<protein>
    <submittedName>
        <fullName evidence="5">Glycine zipper 2TM domain-containing protein</fullName>
    </submittedName>
</protein>
<evidence type="ECO:0000313" key="5">
    <source>
        <dbReference type="EMBL" id="MEL1264177.1"/>
    </source>
</evidence>
<dbReference type="PANTHER" id="PTHR35603:SF2">
    <property type="entry name" value="OUTER MEMBRANE LIPOPROTEIN"/>
    <property type="match status" value="1"/>
</dbReference>
<gene>
    <name evidence="5" type="ORF">AAD027_07315</name>
</gene>
<dbReference type="EMBL" id="JBBWWT010000002">
    <property type="protein sequence ID" value="MEL1264177.1"/>
    <property type="molecule type" value="Genomic_DNA"/>
</dbReference>
<feature type="signal peptide" evidence="3">
    <location>
        <begin position="1"/>
        <end position="17"/>
    </location>
</feature>
<evidence type="ECO:0000256" key="1">
    <source>
        <dbReference type="ARBA" id="ARBA00004370"/>
    </source>
</evidence>
<evidence type="ECO:0000256" key="3">
    <source>
        <dbReference type="SAM" id="SignalP"/>
    </source>
</evidence>
<feature type="chain" id="PRO_5045255623" evidence="3">
    <location>
        <begin position="18"/>
        <end position="156"/>
    </location>
</feature>
<keyword evidence="2" id="KW-0472">Membrane</keyword>
<evidence type="ECO:0000259" key="4">
    <source>
        <dbReference type="Pfam" id="PF05433"/>
    </source>
</evidence>
<feature type="domain" description="Glycine zipper 2TM" evidence="4">
    <location>
        <begin position="65"/>
        <end position="110"/>
    </location>
</feature>
<dbReference type="Pfam" id="PF05433">
    <property type="entry name" value="Rick_17kDa_Anti"/>
    <property type="match status" value="1"/>
</dbReference>
<keyword evidence="6" id="KW-1185">Reference proteome</keyword>
<dbReference type="PANTHER" id="PTHR35603">
    <property type="match status" value="1"/>
</dbReference>
<dbReference type="InterPro" id="IPR008816">
    <property type="entry name" value="Gly_zipper_2TM_dom"/>
</dbReference>